<evidence type="ECO:0000313" key="4">
    <source>
        <dbReference type="Proteomes" id="UP000823612"/>
    </source>
</evidence>
<name>A0A9D9H185_9BACT</name>
<organism evidence="3 4">
    <name type="scientific">Candidatus Pullibacteroides excrementavium</name>
    <dbReference type="NCBI Taxonomy" id="2840905"/>
    <lineage>
        <taxon>Bacteria</taxon>
        <taxon>Pseudomonadati</taxon>
        <taxon>Bacteroidota</taxon>
        <taxon>Bacteroidia</taxon>
        <taxon>Bacteroidales</taxon>
        <taxon>Candidatus Pullibacteroides</taxon>
    </lineage>
</organism>
<reference evidence="3" key="2">
    <citation type="journal article" date="2021" name="PeerJ">
        <title>Extensive microbial diversity within the chicken gut microbiome revealed by metagenomics and culture.</title>
        <authorList>
            <person name="Gilroy R."/>
            <person name="Ravi A."/>
            <person name="Getino M."/>
            <person name="Pursley I."/>
            <person name="Horton D.L."/>
            <person name="Alikhan N.F."/>
            <person name="Baker D."/>
            <person name="Gharbi K."/>
            <person name="Hall N."/>
            <person name="Watson M."/>
            <person name="Adriaenssens E.M."/>
            <person name="Foster-Nyarko E."/>
            <person name="Jarju S."/>
            <person name="Secka A."/>
            <person name="Antonio M."/>
            <person name="Oren A."/>
            <person name="Chaudhuri R.R."/>
            <person name="La Ragione R."/>
            <person name="Hildebrand F."/>
            <person name="Pallen M.J."/>
        </authorList>
    </citation>
    <scope>NUCLEOTIDE SEQUENCE</scope>
    <source>
        <strain evidence="3">2889</strain>
    </source>
</reference>
<dbReference type="AlphaFoldDB" id="A0A9D9H185"/>
<evidence type="ECO:0000256" key="1">
    <source>
        <dbReference type="SAM" id="MobiDB-lite"/>
    </source>
</evidence>
<dbReference type="CDD" id="cd14948">
    <property type="entry name" value="BACON"/>
    <property type="match status" value="1"/>
</dbReference>
<proteinExistence type="predicted"/>
<sequence length="490" mass="54821">MSVRFAFSASLAALFLFFGLSCEREENKDVRLEDGSSDSYRLGPNETSVGEGAGITFTTTGPWTATLTVGEQTIGDSEVPGSGDDDDVVVTPEPGFEDENGDGVPDNDQPMSKQAAMAKNLSLDWISIDPETGSTAGTYTMQVSLEVNNTGYDRSARIDIYCGESRRTIDIVQSATEEGDANEPGLSRPMDEREKRYVSRVDYTYSGPEESLEGSYVYAYDDRQFVSHVSGSDADIYYEVDEGGHYTNLEVRGNAEIDLNGRPWWLTLHYFDVETGYGRESASLRYGGEDAIADVFFGMEQNNQGFLERFDVEPYRHENSDESLLKENAVWYCEGVPGHVEDSETGMQYETYNIENHSCNGSIYSDIYNGQHTSLDIQYSDVFLFNKEYEGDPLSNIDPNALLLLCIDQALPASSFWSLFLGGYMPYWGTNLISSFRLNTGSDYDPNEPVEEDQVYNYQVEHTLDENGYVTGLRMTNDANESWTFSIVYE</sequence>
<gene>
    <name evidence="3" type="ORF">IAB08_00680</name>
</gene>
<dbReference type="EMBL" id="JADIMZ010000010">
    <property type="protein sequence ID" value="MBO8431797.1"/>
    <property type="molecule type" value="Genomic_DNA"/>
</dbReference>
<evidence type="ECO:0000259" key="2">
    <source>
        <dbReference type="Pfam" id="PF13004"/>
    </source>
</evidence>
<evidence type="ECO:0000313" key="3">
    <source>
        <dbReference type="EMBL" id="MBO8431797.1"/>
    </source>
</evidence>
<feature type="region of interest" description="Disordered" evidence="1">
    <location>
        <begin position="30"/>
        <end position="56"/>
    </location>
</feature>
<dbReference type="Pfam" id="PF13004">
    <property type="entry name" value="BACON"/>
    <property type="match status" value="1"/>
</dbReference>
<protein>
    <submittedName>
        <fullName evidence="3">BACON domain-containing protein</fullName>
    </submittedName>
</protein>
<accession>A0A9D9H185</accession>
<feature type="domain" description="BACON" evidence="2">
    <location>
        <begin position="124"/>
        <end position="173"/>
    </location>
</feature>
<dbReference type="Gene3D" id="2.60.40.10">
    <property type="entry name" value="Immunoglobulins"/>
    <property type="match status" value="1"/>
</dbReference>
<dbReference type="Proteomes" id="UP000823612">
    <property type="component" value="Unassembled WGS sequence"/>
</dbReference>
<reference evidence="3" key="1">
    <citation type="submission" date="2020-10" db="EMBL/GenBank/DDBJ databases">
        <authorList>
            <person name="Gilroy R."/>
        </authorList>
    </citation>
    <scope>NUCLEOTIDE SEQUENCE</scope>
    <source>
        <strain evidence="3">2889</strain>
    </source>
</reference>
<dbReference type="PROSITE" id="PS51257">
    <property type="entry name" value="PROKAR_LIPOPROTEIN"/>
    <property type="match status" value="1"/>
</dbReference>
<dbReference type="InterPro" id="IPR024361">
    <property type="entry name" value="BACON"/>
</dbReference>
<comment type="caution">
    <text evidence="3">The sequence shown here is derived from an EMBL/GenBank/DDBJ whole genome shotgun (WGS) entry which is preliminary data.</text>
</comment>
<dbReference type="InterPro" id="IPR013783">
    <property type="entry name" value="Ig-like_fold"/>
</dbReference>